<dbReference type="GO" id="GO:0016301">
    <property type="term" value="F:kinase activity"/>
    <property type="evidence" value="ECO:0007669"/>
    <property type="project" value="UniProtKB-KW"/>
</dbReference>
<sequence length="154" mass="17008">MARSFVRDGNSSVIPSTSLMLYNYLISNCGAHLKNYSLAWTGSNSVRFVPAYDLVSTAVYDGRRGAKLSRSMGLRVGEHLNIDKVNADDFDLLAKELRQPAWQAADERARLRHELPDALRRAAEQAVCSGFGEEADALADRILFGAKVRMKAFG</sequence>
<gene>
    <name evidence="4" type="ORF">GKG38_12580</name>
</gene>
<reference evidence="4 5" key="1">
    <citation type="journal article" date="2019" name="Nat. Med.">
        <title>A library of human gut bacterial isolates paired with longitudinal multiomics data enables mechanistic microbiome research.</title>
        <authorList>
            <person name="Poyet M."/>
            <person name="Groussin M."/>
            <person name="Gibbons S.M."/>
            <person name="Avila-Pacheco J."/>
            <person name="Jiang X."/>
            <person name="Kearney S.M."/>
            <person name="Perrotta A.R."/>
            <person name="Berdy B."/>
            <person name="Zhao S."/>
            <person name="Lieberman T.D."/>
            <person name="Swanson P.K."/>
            <person name="Smith M."/>
            <person name="Roesemann S."/>
            <person name="Alexander J.E."/>
            <person name="Rich S.A."/>
            <person name="Livny J."/>
            <person name="Vlamakis H."/>
            <person name="Clish C."/>
            <person name="Bullock K."/>
            <person name="Deik A."/>
            <person name="Scott J."/>
            <person name="Pierce K.A."/>
            <person name="Xavier R.J."/>
            <person name="Alm E.J."/>
        </authorList>
    </citation>
    <scope>NUCLEOTIDE SEQUENCE [LARGE SCALE GENOMIC DNA]</scope>
    <source>
        <strain evidence="4 5">BIOML-A1</strain>
    </source>
</reference>
<evidence type="ECO:0000313" key="4">
    <source>
        <dbReference type="EMBL" id="MSA95871.1"/>
    </source>
</evidence>
<keyword evidence="1" id="KW-0808">Transferase</keyword>
<dbReference type="EMBL" id="WKZA01000079">
    <property type="protein sequence ID" value="MSA95871.1"/>
    <property type="molecule type" value="Genomic_DNA"/>
</dbReference>
<evidence type="ECO:0000259" key="3">
    <source>
        <dbReference type="Pfam" id="PF07804"/>
    </source>
</evidence>
<dbReference type="RefSeq" id="WP_123649843.1">
    <property type="nucleotide sequence ID" value="NZ_CP168029.1"/>
</dbReference>
<evidence type="ECO:0000256" key="2">
    <source>
        <dbReference type="ARBA" id="ARBA00022777"/>
    </source>
</evidence>
<organism evidence="4 5">
    <name type="scientific">Gordonibacter urolithinfaciens</name>
    <dbReference type="NCBI Taxonomy" id="1335613"/>
    <lineage>
        <taxon>Bacteria</taxon>
        <taxon>Bacillati</taxon>
        <taxon>Actinomycetota</taxon>
        <taxon>Coriobacteriia</taxon>
        <taxon>Eggerthellales</taxon>
        <taxon>Eggerthellaceae</taxon>
        <taxon>Gordonibacter</taxon>
    </lineage>
</organism>
<comment type="caution">
    <text evidence="4">The sequence shown here is derived from an EMBL/GenBank/DDBJ whole genome shotgun (WGS) entry which is preliminary data.</text>
</comment>
<dbReference type="AlphaFoldDB" id="A0A7K0ID89"/>
<name>A0A7K0ID89_9ACTN</name>
<dbReference type="Pfam" id="PF07804">
    <property type="entry name" value="HipA_C"/>
    <property type="match status" value="1"/>
</dbReference>
<protein>
    <submittedName>
        <fullName evidence="4">HipA domain-containing protein</fullName>
    </submittedName>
</protein>
<evidence type="ECO:0000313" key="5">
    <source>
        <dbReference type="Proteomes" id="UP000462865"/>
    </source>
</evidence>
<accession>A0A7K0ID89</accession>
<dbReference type="InterPro" id="IPR012893">
    <property type="entry name" value="HipA-like_C"/>
</dbReference>
<evidence type="ECO:0000256" key="1">
    <source>
        <dbReference type="ARBA" id="ARBA00022679"/>
    </source>
</evidence>
<keyword evidence="2" id="KW-0418">Kinase</keyword>
<dbReference type="Proteomes" id="UP000462865">
    <property type="component" value="Unassembled WGS sequence"/>
</dbReference>
<proteinExistence type="predicted"/>
<feature type="domain" description="HipA-like C-terminal" evidence="3">
    <location>
        <begin position="18"/>
        <end position="100"/>
    </location>
</feature>